<dbReference type="eggNOG" id="COG3177">
    <property type="taxonomic scope" value="Bacteria"/>
</dbReference>
<dbReference type="InterPro" id="IPR036597">
    <property type="entry name" value="Fido-like_dom_sf"/>
</dbReference>
<keyword evidence="2" id="KW-0067">ATP-binding</keyword>
<protein>
    <submittedName>
        <fullName evidence="4">Filamentation induced by cAMP protein Fic</fullName>
    </submittedName>
</protein>
<dbReference type="PANTHER" id="PTHR13504:SF33">
    <property type="entry name" value="FIC FAMILY PROTEIN"/>
    <property type="match status" value="1"/>
</dbReference>
<dbReference type="InterPro" id="IPR003812">
    <property type="entry name" value="Fido"/>
</dbReference>
<dbReference type="InterPro" id="IPR040198">
    <property type="entry name" value="Fido_containing"/>
</dbReference>
<feature type="binding site" evidence="2">
    <location>
        <begin position="210"/>
        <end position="217"/>
    </location>
    <ligand>
        <name>ATP</name>
        <dbReference type="ChEBI" id="CHEBI:30616"/>
    </ligand>
</feature>
<dbReference type="KEGG" id="cak:Caul_4776"/>
<feature type="binding site" evidence="2">
    <location>
        <begin position="247"/>
        <end position="248"/>
    </location>
    <ligand>
        <name>ATP</name>
        <dbReference type="ChEBI" id="CHEBI:30616"/>
    </ligand>
</feature>
<reference evidence="4" key="1">
    <citation type="submission" date="2008-01" db="EMBL/GenBank/DDBJ databases">
        <title>Complete sequence of chromosome of Caulobacter sp. K31.</title>
        <authorList>
            <consortium name="US DOE Joint Genome Institute"/>
            <person name="Copeland A."/>
            <person name="Lucas S."/>
            <person name="Lapidus A."/>
            <person name="Barry K."/>
            <person name="Glavina del Rio T."/>
            <person name="Dalin E."/>
            <person name="Tice H."/>
            <person name="Pitluck S."/>
            <person name="Bruce D."/>
            <person name="Goodwin L."/>
            <person name="Thompson L.S."/>
            <person name="Brettin T."/>
            <person name="Detter J.C."/>
            <person name="Han C."/>
            <person name="Schmutz J."/>
            <person name="Larimer F."/>
            <person name="Land M."/>
            <person name="Hauser L."/>
            <person name="Kyrpides N."/>
            <person name="Kim E."/>
            <person name="Stephens C."/>
            <person name="Richardson P."/>
        </authorList>
    </citation>
    <scope>NUCLEOTIDE SEQUENCE [LARGE SCALE GENOMIC DNA]</scope>
    <source>
        <strain evidence="4">K31</strain>
    </source>
</reference>
<gene>
    <name evidence="4" type="ordered locus">Caul_4776</name>
</gene>
<feature type="domain" description="Fido" evidence="3">
    <location>
        <begin position="113"/>
        <end position="269"/>
    </location>
</feature>
<dbReference type="Pfam" id="PF02661">
    <property type="entry name" value="Fic"/>
    <property type="match status" value="1"/>
</dbReference>
<dbReference type="InterPro" id="IPR025230">
    <property type="entry name" value="DUF4172"/>
</dbReference>
<accession>B0T412</accession>
<organism evidence="4">
    <name type="scientific">Caulobacter sp. (strain K31)</name>
    <dbReference type="NCBI Taxonomy" id="366602"/>
    <lineage>
        <taxon>Bacteria</taxon>
        <taxon>Pseudomonadati</taxon>
        <taxon>Pseudomonadota</taxon>
        <taxon>Alphaproteobacteria</taxon>
        <taxon>Caulobacterales</taxon>
        <taxon>Caulobacteraceae</taxon>
        <taxon>Caulobacter</taxon>
    </lineage>
</organism>
<sequence>MTWNWQQDAWPEFSWDQRKLARAEALFTEGAGVVIGLSSRLSPDERSGLSIELMSHEAVDTSAIEGEPLDRDSVQSSIRRHLGPGGDHRRASPAEAGIAQMMVDLYEEAPAPLTEATLFNWHRLITNGRTDLKDVGRYRTHADPMQIVSGPLHAPRVHFEAPPSLDVPAQMARFWEWLDLSRPQGRAPLPAIARAGVAHLWFESIHPFEDGNGRIGRAVSEKILAQGLASPAITGMASTLLKHRKTYYSQLERAHHALEITDWLAWFAAKTLESQRRTLRQVEFILEKSRLLDRVQDQINPRQEKALLRLFAA</sequence>
<proteinExistence type="predicted"/>
<evidence type="ECO:0000256" key="1">
    <source>
        <dbReference type="PIRSR" id="PIRSR640198-1"/>
    </source>
</evidence>
<dbReference type="STRING" id="366602.Caul_4776"/>
<dbReference type="AlphaFoldDB" id="B0T412"/>
<name>B0T412_CAUSK</name>
<dbReference type="PANTHER" id="PTHR13504">
    <property type="entry name" value="FIDO DOMAIN-CONTAINING PROTEIN DDB_G0283145"/>
    <property type="match status" value="1"/>
</dbReference>
<keyword evidence="2" id="KW-0547">Nucleotide-binding</keyword>
<evidence type="ECO:0000313" key="4">
    <source>
        <dbReference type="EMBL" id="ABZ73896.1"/>
    </source>
</evidence>
<dbReference type="HOGENOM" id="CLU_041789_1_0_5"/>
<dbReference type="EMBL" id="CP000927">
    <property type="protein sequence ID" value="ABZ73896.1"/>
    <property type="molecule type" value="Genomic_DNA"/>
</dbReference>
<feature type="active site" evidence="1">
    <location>
        <position position="206"/>
    </location>
</feature>
<evidence type="ECO:0000256" key="2">
    <source>
        <dbReference type="PIRSR" id="PIRSR640198-2"/>
    </source>
</evidence>
<dbReference type="GO" id="GO:0005524">
    <property type="term" value="F:ATP binding"/>
    <property type="evidence" value="ECO:0007669"/>
    <property type="project" value="UniProtKB-KW"/>
</dbReference>
<dbReference type="SUPFAM" id="SSF140931">
    <property type="entry name" value="Fic-like"/>
    <property type="match status" value="1"/>
</dbReference>
<dbReference type="PROSITE" id="PS51459">
    <property type="entry name" value="FIDO"/>
    <property type="match status" value="1"/>
</dbReference>
<evidence type="ECO:0000259" key="3">
    <source>
        <dbReference type="PROSITE" id="PS51459"/>
    </source>
</evidence>
<dbReference type="Pfam" id="PF13776">
    <property type="entry name" value="DUF4172"/>
    <property type="match status" value="1"/>
</dbReference>
<dbReference type="Gene3D" id="1.10.3290.10">
    <property type="entry name" value="Fido-like domain"/>
    <property type="match status" value="1"/>
</dbReference>